<keyword evidence="2" id="KW-0479">Metal-binding</keyword>
<accession>A0A5C3DVP8</accession>
<dbReference type="Pfam" id="PF00645">
    <property type="entry name" value="zf-PARP"/>
    <property type="match status" value="1"/>
</dbReference>
<name>A0A5C3DVP8_9BASI</name>
<dbReference type="SMART" id="SM01336">
    <property type="entry name" value="zf-PARP"/>
    <property type="match status" value="1"/>
</dbReference>
<feature type="compositionally biased region" description="Low complexity" evidence="6">
    <location>
        <begin position="119"/>
        <end position="132"/>
    </location>
</feature>
<feature type="compositionally biased region" description="Basic residues" evidence="6">
    <location>
        <begin position="523"/>
        <end position="533"/>
    </location>
</feature>
<dbReference type="AlphaFoldDB" id="A0A5C3DVP8"/>
<feature type="compositionally biased region" description="Low complexity" evidence="6">
    <location>
        <begin position="173"/>
        <end position="188"/>
    </location>
</feature>
<feature type="compositionally biased region" description="Low complexity" evidence="6">
    <location>
        <begin position="312"/>
        <end position="326"/>
    </location>
</feature>
<dbReference type="InterPro" id="IPR017956">
    <property type="entry name" value="AT_hook_DNA-bd_motif"/>
</dbReference>
<evidence type="ECO:0000313" key="8">
    <source>
        <dbReference type="EMBL" id="SPO21660.1"/>
    </source>
</evidence>
<feature type="compositionally biased region" description="Low complexity" evidence="6">
    <location>
        <begin position="496"/>
        <end position="522"/>
    </location>
</feature>
<dbReference type="PROSITE" id="PS50064">
    <property type="entry name" value="ZF_PARP_2"/>
    <property type="match status" value="1"/>
</dbReference>
<feature type="compositionally biased region" description="Low complexity" evidence="6">
    <location>
        <begin position="449"/>
        <end position="465"/>
    </location>
</feature>
<evidence type="ECO:0000256" key="3">
    <source>
        <dbReference type="ARBA" id="ARBA00022771"/>
    </source>
</evidence>
<dbReference type="GO" id="GO:0005634">
    <property type="term" value="C:nucleus"/>
    <property type="evidence" value="ECO:0007669"/>
    <property type="project" value="UniProtKB-SubCell"/>
</dbReference>
<feature type="compositionally biased region" description="Low complexity" evidence="6">
    <location>
        <begin position="252"/>
        <end position="261"/>
    </location>
</feature>
<dbReference type="PRINTS" id="PR00929">
    <property type="entry name" value="ATHOOK"/>
</dbReference>
<feature type="domain" description="PARP-type" evidence="7">
    <location>
        <begin position="3"/>
        <end position="95"/>
    </location>
</feature>
<evidence type="ECO:0000256" key="1">
    <source>
        <dbReference type="ARBA" id="ARBA00004123"/>
    </source>
</evidence>
<feature type="region of interest" description="Disordered" evidence="6">
    <location>
        <begin position="119"/>
        <end position="533"/>
    </location>
</feature>
<protein>
    <recommendedName>
        <fullName evidence="7">PARP-type domain-containing protein</fullName>
    </recommendedName>
</protein>
<sequence length="533" mass="53578">MPYRLEYATSSRAGCKGPKPCLGTKILKGELRLGTLVEIQGSQSFSYRHFGCITPKIIRNIQEKEGITDPADLDGFEDLIPEDQARVARAFADGHVASEDIPDSARYAAADEADKVAAEAAVLPPTSSASTEKSAKKRGRPSKASLEAAAPNGASAQPPKDNKKPGRPRKDAAAAGVSPAPVATPDAPAAKKRGRPPKNAAAASTAIPAAPAVPQPAAAAPPQKKRGRPAKASLEDAAAAAAQPAPAPAAPVAPSASAQASPKKRGRPPKDATAAAAAPVAPVPVPATAPAPVPAASAAPAGPPAKKRGRPSKASLEASAAAAATAGNVPFARPPSNVASNGPGLPMGFTFGIFADNPSPPLGWAPAAPTPSPKKRGRPPKNAATAVQPSPSVVPYQAPMAPMAPSTPVAAPSKKRGRPKKNVDPAAANAASLSQVTTPPLPRTAMPLQAPVQASPSVAAASPSSGKKRGRPPKDKVEGEEPVKRPRGRPKKVDDAAAPAPVAVQQPAPVAHPGQTASAAPAKKPRGRPKKNP</sequence>
<evidence type="ECO:0000313" key="9">
    <source>
        <dbReference type="Proteomes" id="UP000324022"/>
    </source>
</evidence>
<dbReference type="SMART" id="SM00384">
    <property type="entry name" value="AT_hook"/>
    <property type="match status" value="10"/>
</dbReference>
<reference evidence="8 9" key="1">
    <citation type="submission" date="2018-03" db="EMBL/GenBank/DDBJ databases">
        <authorList>
            <person name="Guldener U."/>
        </authorList>
    </citation>
    <scope>NUCLEOTIDE SEQUENCE [LARGE SCALE GENOMIC DNA]</scope>
    <source>
        <strain evidence="8 9">NBRC100155</strain>
    </source>
</reference>
<evidence type="ECO:0000256" key="6">
    <source>
        <dbReference type="SAM" id="MobiDB-lite"/>
    </source>
</evidence>
<feature type="compositionally biased region" description="Pro residues" evidence="6">
    <location>
        <begin position="358"/>
        <end position="372"/>
    </location>
</feature>
<evidence type="ECO:0000256" key="4">
    <source>
        <dbReference type="ARBA" id="ARBA00022833"/>
    </source>
</evidence>
<evidence type="ECO:0000256" key="2">
    <source>
        <dbReference type="ARBA" id="ARBA00022723"/>
    </source>
</evidence>
<proteinExistence type="predicted"/>
<comment type="subcellular location">
    <subcellularLocation>
        <location evidence="1">Nucleus</location>
    </subcellularLocation>
</comment>
<dbReference type="InterPro" id="IPR036957">
    <property type="entry name" value="Znf_PARP_sf"/>
</dbReference>
<keyword evidence="3" id="KW-0863">Zinc-finger</keyword>
<organism evidence="8 9">
    <name type="scientific">Ustilago trichophora</name>
    <dbReference type="NCBI Taxonomy" id="86804"/>
    <lineage>
        <taxon>Eukaryota</taxon>
        <taxon>Fungi</taxon>
        <taxon>Dikarya</taxon>
        <taxon>Basidiomycota</taxon>
        <taxon>Ustilaginomycotina</taxon>
        <taxon>Ustilaginomycetes</taxon>
        <taxon>Ustilaginales</taxon>
        <taxon>Ustilaginaceae</taxon>
        <taxon>Ustilago</taxon>
    </lineage>
</organism>
<dbReference type="Gene3D" id="3.30.1740.10">
    <property type="entry name" value="Zinc finger, PARP-type"/>
    <property type="match status" value="1"/>
</dbReference>
<keyword evidence="5" id="KW-0539">Nucleus</keyword>
<dbReference type="GO" id="GO:0008270">
    <property type="term" value="F:zinc ion binding"/>
    <property type="evidence" value="ECO:0007669"/>
    <property type="project" value="UniProtKB-KW"/>
</dbReference>
<dbReference type="InterPro" id="IPR001510">
    <property type="entry name" value="Znf_PARP"/>
</dbReference>
<keyword evidence="4" id="KW-0862">Zinc</keyword>
<dbReference type="Proteomes" id="UP000324022">
    <property type="component" value="Unassembled WGS sequence"/>
</dbReference>
<dbReference type="SUPFAM" id="SSF57716">
    <property type="entry name" value="Glucocorticoid receptor-like (DNA-binding domain)"/>
    <property type="match status" value="1"/>
</dbReference>
<dbReference type="GO" id="GO:0003677">
    <property type="term" value="F:DNA binding"/>
    <property type="evidence" value="ECO:0007669"/>
    <property type="project" value="InterPro"/>
</dbReference>
<feature type="compositionally biased region" description="Pro residues" evidence="6">
    <location>
        <begin position="281"/>
        <end position="293"/>
    </location>
</feature>
<feature type="compositionally biased region" description="Low complexity" evidence="6">
    <location>
        <begin position="197"/>
        <end position="222"/>
    </location>
</feature>
<feature type="compositionally biased region" description="Basic and acidic residues" evidence="6">
    <location>
        <begin position="160"/>
        <end position="172"/>
    </location>
</feature>
<dbReference type="EMBL" id="OOIN01000003">
    <property type="protein sequence ID" value="SPO21660.1"/>
    <property type="molecule type" value="Genomic_DNA"/>
</dbReference>
<keyword evidence="9" id="KW-1185">Reference proteome</keyword>
<gene>
    <name evidence="8" type="ORF">UTRI_01144_B</name>
</gene>
<dbReference type="OrthoDB" id="429950at2759"/>
<evidence type="ECO:0000259" key="7">
    <source>
        <dbReference type="PROSITE" id="PS50064"/>
    </source>
</evidence>
<dbReference type="Pfam" id="PF02178">
    <property type="entry name" value="AT_hook"/>
    <property type="match status" value="10"/>
</dbReference>
<evidence type="ECO:0000256" key="5">
    <source>
        <dbReference type="ARBA" id="ARBA00023242"/>
    </source>
</evidence>
<feature type="compositionally biased region" description="Basic and acidic residues" evidence="6">
    <location>
        <begin position="472"/>
        <end position="484"/>
    </location>
</feature>